<keyword evidence="2" id="KW-0812">Transmembrane</keyword>
<feature type="coiled-coil region" evidence="1">
    <location>
        <begin position="88"/>
        <end position="126"/>
    </location>
</feature>
<feature type="transmembrane region" description="Helical" evidence="2">
    <location>
        <begin position="418"/>
        <end position="436"/>
    </location>
</feature>
<feature type="transmembrane region" description="Helical" evidence="2">
    <location>
        <begin position="457"/>
        <end position="477"/>
    </location>
</feature>
<evidence type="ECO:0000256" key="1">
    <source>
        <dbReference type="SAM" id="Coils"/>
    </source>
</evidence>
<evidence type="ECO:0000313" key="4">
    <source>
        <dbReference type="Proteomes" id="UP000295515"/>
    </source>
</evidence>
<keyword evidence="2" id="KW-0472">Membrane</keyword>
<dbReference type="RefSeq" id="WP_132226518.1">
    <property type="nucleotide sequence ID" value="NZ_JADMQS010000010.1"/>
</dbReference>
<organism evidence="3 4">
    <name type="scientific">Longibaculum muris</name>
    <dbReference type="NCBI Taxonomy" id="1796628"/>
    <lineage>
        <taxon>Bacteria</taxon>
        <taxon>Bacillati</taxon>
        <taxon>Bacillota</taxon>
        <taxon>Erysipelotrichia</taxon>
        <taxon>Erysipelotrichales</taxon>
        <taxon>Coprobacillaceae</taxon>
        <taxon>Longibaculum</taxon>
    </lineage>
</organism>
<evidence type="ECO:0000313" key="3">
    <source>
        <dbReference type="EMBL" id="TCV91659.1"/>
    </source>
</evidence>
<dbReference type="Proteomes" id="UP000295515">
    <property type="component" value="Unassembled WGS sequence"/>
</dbReference>
<name>A0A4V2W3F0_9FIRM</name>
<evidence type="ECO:0000256" key="2">
    <source>
        <dbReference type="SAM" id="Phobius"/>
    </source>
</evidence>
<reference evidence="3 4" key="1">
    <citation type="submission" date="2019-03" db="EMBL/GenBank/DDBJ databases">
        <title>Genomic Encyclopedia of Type Strains, Phase IV (KMG-IV): sequencing the most valuable type-strain genomes for metagenomic binning, comparative biology and taxonomic classification.</title>
        <authorList>
            <person name="Goeker M."/>
        </authorList>
    </citation>
    <scope>NUCLEOTIDE SEQUENCE [LARGE SCALE GENOMIC DNA]</scope>
    <source>
        <strain evidence="3 4">DSM 29487</strain>
    </source>
</reference>
<feature type="transmembrane region" description="Helical" evidence="2">
    <location>
        <begin position="384"/>
        <end position="406"/>
    </location>
</feature>
<comment type="caution">
    <text evidence="3">The sequence shown here is derived from an EMBL/GenBank/DDBJ whole genome shotgun (WGS) entry which is preliminary data.</text>
</comment>
<sequence length="509" mass="58339">MAIEEMVLLNMTFDRQDLDQVLFKLKDSKYFYPQSASKIVNNVKGVHALQEDNVYTKMLDRLIQIASDIKLDLNRDLSPDYSLNYDKNDAYLKEMEEEIKKIKDVQDQLIQEKEENEKTLEMLNRLTLSEVNLDQLAESQYMKARFGRFKRQNLDKIKYYEGRPFIFNKLGEDHNYVWCCYIVTNNLLLEVDNIFQALGFEEIEIPSFVHGKLDDAKKELDDEIRAMQEYILRMDQKMTILRETNKVDLLKLYSTASFLQRIEAYKVFVVDYQSKCAIYGFLPTRIVDEFKARFSSISSMEYQQLPADILDHQQVVAPTVVHNAKIVKPFEAVSKVKQADVIDTTIAFAFLYYAVFGIFLGDLGVGAVLALLGLLMRKKKMGPLFLSLGIATLLGGLIYGDVFYTISLYPAIALPLSTIYKIIDGLVLLIAGTYTINAFKKMYLQNSTVERVLSMKGICGLIVVYAVLVYLGCAFEAHMNLPIMPFAIVIVACLVLIFVKSIMKKRSTR</sequence>
<dbReference type="GeneID" id="98916627"/>
<proteinExistence type="predicted"/>
<protein>
    <submittedName>
        <fullName evidence="3">Vacuolar-type H+-ATPase subunit I/STV1</fullName>
    </submittedName>
</protein>
<accession>A0A4V2W3F0</accession>
<feature type="transmembrane region" description="Helical" evidence="2">
    <location>
        <begin position="350"/>
        <end position="372"/>
    </location>
</feature>
<gene>
    <name evidence="3" type="ORF">EDD60_1308</name>
</gene>
<feature type="transmembrane region" description="Helical" evidence="2">
    <location>
        <begin position="483"/>
        <end position="503"/>
    </location>
</feature>
<keyword evidence="1" id="KW-0175">Coiled coil</keyword>
<keyword evidence="4" id="KW-1185">Reference proteome</keyword>
<dbReference type="EMBL" id="SMCQ01000030">
    <property type="protein sequence ID" value="TCV91659.1"/>
    <property type="molecule type" value="Genomic_DNA"/>
</dbReference>
<dbReference type="AlphaFoldDB" id="A0A4V2W3F0"/>
<keyword evidence="2" id="KW-1133">Transmembrane helix</keyword>